<dbReference type="GO" id="GO:0006520">
    <property type="term" value="P:amino acid metabolic process"/>
    <property type="evidence" value="ECO:0007669"/>
    <property type="project" value="InterPro"/>
</dbReference>
<evidence type="ECO:0000256" key="2">
    <source>
        <dbReference type="RuleBase" id="RU003634"/>
    </source>
</evidence>
<dbReference type="PRINTS" id="PR00101">
    <property type="entry name" value="ATCASE"/>
</dbReference>
<keyword evidence="1 2" id="KW-0808">Transferase</keyword>
<evidence type="ECO:0000259" key="3">
    <source>
        <dbReference type="Pfam" id="PF00185"/>
    </source>
</evidence>
<dbReference type="EMBL" id="LBQB01000002">
    <property type="protein sequence ID" value="KKP69900.1"/>
    <property type="molecule type" value="Genomic_DNA"/>
</dbReference>
<dbReference type="UniPathway" id="UPA00070">
    <property type="reaction ID" value="UER00116"/>
</dbReference>
<dbReference type="AlphaFoldDB" id="A0A0G0E3K4"/>
<evidence type="ECO:0000313" key="6">
    <source>
        <dbReference type="Proteomes" id="UP000034581"/>
    </source>
</evidence>
<dbReference type="Gene3D" id="3.40.50.1370">
    <property type="entry name" value="Aspartate/ornithine carbamoyltransferase"/>
    <property type="match status" value="2"/>
</dbReference>
<organism evidence="5 6">
    <name type="scientific">candidate division CPR3 bacterium GW2011_GWF2_35_18</name>
    <dbReference type="NCBI Taxonomy" id="1618350"/>
    <lineage>
        <taxon>Bacteria</taxon>
        <taxon>Bacteria division CPR3</taxon>
    </lineage>
</organism>
<dbReference type="PROSITE" id="PS00097">
    <property type="entry name" value="CARBAMOYLTRANSFERASE"/>
    <property type="match status" value="1"/>
</dbReference>
<evidence type="ECO:0000256" key="1">
    <source>
        <dbReference type="ARBA" id="ARBA00022679"/>
    </source>
</evidence>
<reference evidence="5 6" key="1">
    <citation type="journal article" date="2015" name="Nature">
        <title>rRNA introns, odd ribosomes, and small enigmatic genomes across a large radiation of phyla.</title>
        <authorList>
            <person name="Brown C.T."/>
            <person name="Hug L.A."/>
            <person name="Thomas B.C."/>
            <person name="Sharon I."/>
            <person name="Castelle C.J."/>
            <person name="Singh A."/>
            <person name="Wilkins M.J."/>
            <person name="Williams K.H."/>
            <person name="Banfield J.F."/>
        </authorList>
    </citation>
    <scope>NUCLEOTIDE SEQUENCE [LARGE SCALE GENOMIC DNA]</scope>
</reference>
<sequence length="314" mass="35000">MNTPLTKTKHIPFGDNKDAPWYGENILSVGQFSLDDLNFIFDIAHEMGVMVNSLGTFDLLKGKILANMFYEPSTRTMSCFTSAMERLGGSVIPIFAQQYSSERPEAALPDWVRTVEAYADVIVLRHPTIGSSKIAAQYAHKPVINAGEGETGEHPTQALLDIFSIREEMGQISGLNITIIGSLKNRAIRSLIRLLMLFHDITVTLISTSEQFFDEEFLQEVARVGTLILINKSVLDETILSFTDVLYVTQGTDIVVTPELLDLAKPKITILHPFPRGPELPMEIDSDPRAAYFRQMEYGLYVRMALLAMVLGKA</sequence>
<feature type="domain" description="Aspartate/ornithine carbamoyltransferase carbamoyl-P binding" evidence="4">
    <location>
        <begin position="25"/>
        <end position="167"/>
    </location>
</feature>
<dbReference type="PATRIC" id="fig|1618350.3.peg.324"/>
<dbReference type="Pfam" id="PF02729">
    <property type="entry name" value="OTCace_N"/>
    <property type="match status" value="1"/>
</dbReference>
<dbReference type="GO" id="GO:0044205">
    <property type="term" value="P:'de novo' UMP biosynthetic process"/>
    <property type="evidence" value="ECO:0007669"/>
    <property type="project" value="UniProtKB-UniPathway"/>
</dbReference>
<dbReference type="InterPro" id="IPR036901">
    <property type="entry name" value="Asp/Orn_carbamoylTrfase_sf"/>
</dbReference>
<protein>
    <submittedName>
        <fullName evidence="5">Aspartate carbamoyltransferase</fullName>
    </submittedName>
</protein>
<feature type="domain" description="Aspartate/ornithine carbamoyltransferase Asp/Orn-binding" evidence="3">
    <location>
        <begin position="252"/>
        <end position="309"/>
    </location>
</feature>
<evidence type="ECO:0000313" key="5">
    <source>
        <dbReference type="EMBL" id="KKP69900.1"/>
    </source>
</evidence>
<name>A0A0G0E3K4_UNCC3</name>
<dbReference type="Proteomes" id="UP000034581">
    <property type="component" value="Unassembled WGS sequence"/>
</dbReference>
<comment type="caution">
    <text evidence="5">The sequence shown here is derived from an EMBL/GenBank/DDBJ whole genome shotgun (WGS) entry which is preliminary data.</text>
</comment>
<dbReference type="GO" id="GO:0016597">
    <property type="term" value="F:amino acid binding"/>
    <property type="evidence" value="ECO:0007669"/>
    <property type="project" value="InterPro"/>
</dbReference>
<dbReference type="PRINTS" id="PR00100">
    <property type="entry name" value="AOTCASE"/>
</dbReference>
<gene>
    <name evidence="5" type="ORF">UR67_C0002G0020</name>
</gene>
<dbReference type="SUPFAM" id="SSF53671">
    <property type="entry name" value="Aspartate/ornithine carbamoyltransferase"/>
    <property type="match status" value="1"/>
</dbReference>
<dbReference type="GO" id="GO:0016743">
    <property type="term" value="F:carboxyl- or carbamoyltransferase activity"/>
    <property type="evidence" value="ECO:0007669"/>
    <property type="project" value="InterPro"/>
</dbReference>
<dbReference type="InterPro" id="IPR006132">
    <property type="entry name" value="Asp/Orn_carbamoyltranf_P-bd"/>
</dbReference>
<comment type="similarity">
    <text evidence="2">Belongs to the aspartate/ornithine carbamoyltransferase superfamily.</text>
</comment>
<evidence type="ECO:0000259" key="4">
    <source>
        <dbReference type="Pfam" id="PF02729"/>
    </source>
</evidence>
<accession>A0A0G0E3K4</accession>
<proteinExistence type="inferred from homology"/>
<dbReference type="InterPro" id="IPR006130">
    <property type="entry name" value="Asp/Orn_carbamoylTrfase"/>
</dbReference>
<dbReference type="STRING" id="1618350.UR67_C0002G0020"/>
<dbReference type="InterPro" id="IPR006131">
    <property type="entry name" value="Asp_carbamoyltransf_Asp/Orn-bd"/>
</dbReference>
<dbReference type="PANTHER" id="PTHR45753:SF6">
    <property type="entry name" value="ASPARTATE CARBAMOYLTRANSFERASE"/>
    <property type="match status" value="1"/>
</dbReference>
<dbReference type="Pfam" id="PF00185">
    <property type="entry name" value="OTCace"/>
    <property type="match status" value="1"/>
</dbReference>
<dbReference type="PANTHER" id="PTHR45753">
    <property type="entry name" value="ORNITHINE CARBAMOYLTRANSFERASE, MITOCHONDRIAL"/>
    <property type="match status" value="1"/>
</dbReference>